<organism evidence="1 2">
    <name type="scientific">Pluteus cervinus</name>
    <dbReference type="NCBI Taxonomy" id="181527"/>
    <lineage>
        <taxon>Eukaryota</taxon>
        <taxon>Fungi</taxon>
        <taxon>Dikarya</taxon>
        <taxon>Basidiomycota</taxon>
        <taxon>Agaricomycotina</taxon>
        <taxon>Agaricomycetes</taxon>
        <taxon>Agaricomycetidae</taxon>
        <taxon>Agaricales</taxon>
        <taxon>Pluteineae</taxon>
        <taxon>Pluteaceae</taxon>
        <taxon>Pluteus</taxon>
    </lineage>
</organism>
<evidence type="ECO:0000313" key="1">
    <source>
        <dbReference type="EMBL" id="TFK67736.1"/>
    </source>
</evidence>
<reference evidence="1 2" key="1">
    <citation type="journal article" date="2019" name="Nat. Ecol. Evol.">
        <title>Megaphylogeny resolves global patterns of mushroom evolution.</title>
        <authorList>
            <person name="Varga T."/>
            <person name="Krizsan K."/>
            <person name="Foldi C."/>
            <person name="Dima B."/>
            <person name="Sanchez-Garcia M."/>
            <person name="Sanchez-Ramirez S."/>
            <person name="Szollosi G.J."/>
            <person name="Szarkandi J.G."/>
            <person name="Papp V."/>
            <person name="Albert L."/>
            <person name="Andreopoulos W."/>
            <person name="Angelini C."/>
            <person name="Antonin V."/>
            <person name="Barry K.W."/>
            <person name="Bougher N.L."/>
            <person name="Buchanan P."/>
            <person name="Buyck B."/>
            <person name="Bense V."/>
            <person name="Catcheside P."/>
            <person name="Chovatia M."/>
            <person name="Cooper J."/>
            <person name="Damon W."/>
            <person name="Desjardin D."/>
            <person name="Finy P."/>
            <person name="Geml J."/>
            <person name="Haridas S."/>
            <person name="Hughes K."/>
            <person name="Justo A."/>
            <person name="Karasinski D."/>
            <person name="Kautmanova I."/>
            <person name="Kiss B."/>
            <person name="Kocsube S."/>
            <person name="Kotiranta H."/>
            <person name="LaButti K.M."/>
            <person name="Lechner B.E."/>
            <person name="Liimatainen K."/>
            <person name="Lipzen A."/>
            <person name="Lukacs Z."/>
            <person name="Mihaltcheva S."/>
            <person name="Morgado L.N."/>
            <person name="Niskanen T."/>
            <person name="Noordeloos M.E."/>
            <person name="Ohm R.A."/>
            <person name="Ortiz-Santana B."/>
            <person name="Ovrebo C."/>
            <person name="Racz N."/>
            <person name="Riley R."/>
            <person name="Savchenko A."/>
            <person name="Shiryaev A."/>
            <person name="Soop K."/>
            <person name="Spirin V."/>
            <person name="Szebenyi C."/>
            <person name="Tomsovsky M."/>
            <person name="Tulloss R.E."/>
            <person name="Uehling J."/>
            <person name="Grigoriev I.V."/>
            <person name="Vagvolgyi C."/>
            <person name="Papp T."/>
            <person name="Martin F.M."/>
            <person name="Miettinen O."/>
            <person name="Hibbett D.S."/>
            <person name="Nagy L.G."/>
        </authorList>
    </citation>
    <scope>NUCLEOTIDE SEQUENCE [LARGE SCALE GENOMIC DNA]</scope>
    <source>
        <strain evidence="1 2">NL-1719</strain>
    </source>
</reference>
<sequence>MLATHWSNVLKWINTFLLRILTLTRLTLETFTSGARSQPPRSRARIAVGRCQLFLHSVIYLQSTPLLYPQLSNLDNLPLNSAAVNILIIGASPGSYDTNHRPATLFL</sequence>
<dbReference type="Proteomes" id="UP000308600">
    <property type="component" value="Unassembled WGS sequence"/>
</dbReference>
<gene>
    <name evidence="1" type="ORF">BDN72DRAFT_82762</name>
</gene>
<dbReference type="EMBL" id="ML208368">
    <property type="protein sequence ID" value="TFK67736.1"/>
    <property type="molecule type" value="Genomic_DNA"/>
</dbReference>
<accession>A0ACD3AQB5</accession>
<keyword evidence="2" id="KW-1185">Reference proteome</keyword>
<evidence type="ECO:0000313" key="2">
    <source>
        <dbReference type="Proteomes" id="UP000308600"/>
    </source>
</evidence>
<proteinExistence type="predicted"/>
<name>A0ACD3AQB5_9AGAR</name>
<protein>
    <submittedName>
        <fullName evidence="1">Uncharacterized protein</fullName>
    </submittedName>
</protein>